<feature type="compositionally biased region" description="Polar residues" evidence="4">
    <location>
        <begin position="35"/>
        <end position="53"/>
    </location>
</feature>
<protein>
    <recommendedName>
        <fullName evidence="5">MI domain-containing protein</fullName>
    </recommendedName>
</protein>
<dbReference type="PANTHER" id="PTHR18034">
    <property type="entry name" value="CELL CYCLE CONTROL PROTEIN CWF22-RELATED"/>
    <property type="match status" value="1"/>
</dbReference>
<dbReference type="PROSITE" id="PS51366">
    <property type="entry name" value="MI"/>
    <property type="match status" value="1"/>
</dbReference>
<dbReference type="Pfam" id="PF02854">
    <property type="entry name" value="MIF4G"/>
    <property type="match status" value="1"/>
</dbReference>
<gene>
    <name evidence="6" type="ORF">E2986_02446</name>
</gene>
<dbReference type="SUPFAM" id="SSF48371">
    <property type="entry name" value="ARM repeat"/>
    <property type="match status" value="1"/>
</dbReference>
<dbReference type="InterPro" id="IPR050781">
    <property type="entry name" value="CWC22_splicing_factor"/>
</dbReference>
<evidence type="ECO:0000256" key="4">
    <source>
        <dbReference type="SAM" id="MobiDB-lite"/>
    </source>
</evidence>
<evidence type="ECO:0000256" key="3">
    <source>
        <dbReference type="ARBA" id="ARBA00023242"/>
    </source>
</evidence>
<keyword evidence="7" id="KW-1185">Reference proteome</keyword>
<dbReference type="InterPro" id="IPR003890">
    <property type="entry name" value="MIF4G-like_typ-3"/>
</dbReference>
<dbReference type="Proteomes" id="UP000655588">
    <property type="component" value="Unassembled WGS sequence"/>
</dbReference>
<feature type="compositionally biased region" description="Basic and acidic residues" evidence="4">
    <location>
        <begin position="1"/>
        <end position="12"/>
    </location>
</feature>
<feature type="compositionally biased region" description="Basic residues" evidence="4">
    <location>
        <begin position="15"/>
        <end position="34"/>
    </location>
</feature>
<dbReference type="AlphaFoldDB" id="A0A833S2Z9"/>
<dbReference type="FunFam" id="1.25.40.180:FF:000032">
    <property type="entry name" value="Nucleolar MIF4G domain-containing protein 1"/>
    <property type="match status" value="1"/>
</dbReference>
<name>A0A833S2Z9_9HYME</name>
<organism evidence="6 7">
    <name type="scientific">Frieseomelitta varia</name>
    <dbReference type="NCBI Taxonomy" id="561572"/>
    <lineage>
        <taxon>Eukaryota</taxon>
        <taxon>Metazoa</taxon>
        <taxon>Ecdysozoa</taxon>
        <taxon>Arthropoda</taxon>
        <taxon>Hexapoda</taxon>
        <taxon>Insecta</taxon>
        <taxon>Pterygota</taxon>
        <taxon>Neoptera</taxon>
        <taxon>Endopterygota</taxon>
        <taxon>Hymenoptera</taxon>
        <taxon>Apocrita</taxon>
        <taxon>Aculeata</taxon>
        <taxon>Apoidea</taxon>
        <taxon>Anthophila</taxon>
        <taxon>Apidae</taxon>
        <taxon>Frieseomelitta</taxon>
    </lineage>
</organism>
<dbReference type="PANTHER" id="PTHR18034:SF4">
    <property type="entry name" value="NUCLEOLAR MIF4G DOMAIN-CONTAINING PROTEIN 1"/>
    <property type="match status" value="1"/>
</dbReference>
<evidence type="ECO:0000313" key="7">
    <source>
        <dbReference type="Proteomes" id="UP000655588"/>
    </source>
</evidence>
<evidence type="ECO:0000256" key="1">
    <source>
        <dbReference type="ARBA" id="ARBA00004604"/>
    </source>
</evidence>
<evidence type="ECO:0000256" key="2">
    <source>
        <dbReference type="ARBA" id="ARBA00006856"/>
    </source>
</evidence>
<dbReference type="EMBL" id="WNWW01000681">
    <property type="protein sequence ID" value="KAF3422572.1"/>
    <property type="molecule type" value="Genomic_DNA"/>
</dbReference>
<accession>A0A833S2Z9</accession>
<evidence type="ECO:0000259" key="5">
    <source>
        <dbReference type="PROSITE" id="PS51366"/>
    </source>
</evidence>
<keyword evidence="3" id="KW-0539">Nucleus</keyword>
<proteinExistence type="inferred from homology"/>
<feature type="compositionally biased region" description="Basic and acidic residues" evidence="4">
    <location>
        <begin position="54"/>
        <end position="86"/>
    </location>
</feature>
<dbReference type="Gene3D" id="1.25.40.180">
    <property type="match status" value="1"/>
</dbReference>
<dbReference type="SMART" id="SM00544">
    <property type="entry name" value="MA3"/>
    <property type="match status" value="1"/>
</dbReference>
<feature type="region of interest" description="Disordered" evidence="4">
    <location>
        <begin position="198"/>
        <end position="228"/>
    </location>
</feature>
<reference evidence="6" key="1">
    <citation type="submission" date="2019-11" db="EMBL/GenBank/DDBJ databases">
        <title>The nuclear and mitochondrial genomes of Frieseomelitta varia - a highly eusocial stingless bee (Meliponini) with a permanently sterile worker caste.</title>
        <authorList>
            <person name="Freitas F.C.P."/>
            <person name="Lourenco A.P."/>
            <person name="Nunes F.M.F."/>
            <person name="Paschoal A.R."/>
            <person name="Abreu F.C.P."/>
            <person name="Barbin F.O."/>
            <person name="Bataglia L."/>
            <person name="Cardoso-Junior C.A.M."/>
            <person name="Cervoni M.S."/>
            <person name="Silva S.R."/>
            <person name="Dalarmi F."/>
            <person name="Del Lama M.A."/>
            <person name="Depintor T.S."/>
            <person name="Ferreira K.M."/>
            <person name="Goria P.S."/>
            <person name="Jaskot M.C."/>
            <person name="Lago D.C."/>
            <person name="Luna-Lucena D."/>
            <person name="Moda L.M."/>
            <person name="Nascimento L."/>
            <person name="Pedrino M."/>
            <person name="Rabico F.O."/>
            <person name="Sanches F.C."/>
            <person name="Santos D.E."/>
            <person name="Santos C.G."/>
            <person name="Vieira J."/>
            <person name="Lopes T.F."/>
            <person name="Barchuk A.R."/>
            <person name="Hartfelder K."/>
            <person name="Simoes Z.L.P."/>
            <person name="Bitondi M.M.G."/>
            <person name="Pinheiro D.G."/>
        </authorList>
    </citation>
    <scope>NUCLEOTIDE SEQUENCE</scope>
    <source>
        <strain evidence="6">USP_RPSP 00005682</strain>
        <tissue evidence="6">Whole individual</tissue>
    </source>
</reference>
<feature type="domain" description="MI" evidence="5">
    <location>
        <begin position="566"/>
        <end position="682"/>
    </location>
</feature>
<dbReference type="InterPro" id="IPR016024">
    <property type="entry name" value="ARM-type_fold"/>
</dbReference>
<dbReference type="InterPro" id="IPR003891">
    <property type="entry name" value="Initiation_fac_eIF4g_MI"/>
</dbReference>
<dbReference type="GO" id="GO:0042274">
    <property type="term" value="P:ribosomal small subunit biogenesis"/>
    <property type="evidence" value="ECO:0007669"/>
    <property type="project" value="TreeGrafter"/>
</dbReference>
<comment type="subcellular location">
    <subcellularLocation>
        <location evidence="1">Nucleus</location>
        <location evidence="1">Nucleolus</location>
    </subcellularLocation>
</comment>
<comment type="similarity">
    <text evidence="2">Belongs to the CWC22 family.</text>
</comment>
<sequence>MKLKSKKVERSNVKSVRKSRKQIRKELRKQKKINRSNYFKSKNESRAASTHASDSQDHKLGNKSVKEGPKKCTKETKKKKPEDLERQRRKVKNRLLKAANLKEDKVIKKLEKQLKLNKRKKETISKSFVSDDLLDVCLRKDQDCIVDTEKQILENEFNIDSYANSSMTVEKNECTDDKLDIINESEDENVDSVAFVEKQSHNKSDSNKLAPKTKKIKSTQMKKSNDIDTNDKDTWEDIYGRKRDKEGNIIDNASRYIPPAARMNTVHSTNPDDEKLQSLRKQLKGCLNRVTEHNMYSIANQVEAMYMTNSRNNMNEVLSRLVIESLVSHVITPDRLISEHMMLIVILHANIGIEVGAHFLEKLVKQFTETLEKSQDVANKELDNIVLMISHLYNFKVFGYKLLYQILDKLVIKFTEKEIELILIILKTVGFSLRKDDPNALKEFIQSLQQKAGHETEKNSRVKFMLEILLAIKNNNINKIPQYDPSHVEHLKKIMKGIIRKGNSITPFNVSLTDLLYADENGKWWIVGSAWSGPNNVNSKSVAKEHKLNFSTKILELAQKQRMNTDIRKNIFCILVTAEDYLDAFEKLHHLDLRDQQETEIIHVVMHCCLQENKFNPYYAVLAQKLCEYNRKYQLTIQYNLWDKLKTLETYENKQLSNLAQFLIYLFIEKCLTISILKVIHFTELERLTTKFLEQIILGILLHENEQACLQVFERISVSSQLQTFRESLRLFINCFLIKNIHSYDILDEQRIILKERIELVDKLLILHGSKIGF</sequence>
<evidence type="ECO:0000313" key="6">
    <source>
        <dbReference type="EMBL" id="KAF3422572.1"/>
    </source>
</evidence>
<dbReference type="GO" id="GO:0005730">
    <property type="term" value="C:nucleolus"/>
    <property type="evidence" value="ECO:0007669"/>
    <property type="project" value="UniProtKB-SubCell"/>
</dbReference>
<dbReference type="SMART" id="SM00543">
    <property type="entry name" value="MIF4G"/>
    <property type="match status" value="1"/>
</dbReference>
<dbReference type="GO" id="GO:0003723">
    <property type="term" value="F:RNA binding"/>
    <property type="evidence" value="ECO:0007669"/>
    <property type="project" value="InterPro"/>
</dbReference>
<feature type="region of interest" description="Disordered" evidence="4">
    <location>
        <begin position="1"/>
        <end position="91"/>
    </location>
</feature>
<dbReference type="Pfam" id="PF02847">
    <property type="entry name" value="MA3"/>
    <property type="match status" value="1"/>
</dbReference>
<comment type="caution">
    <text evidence="6">The sequence shown here is derived from an EMBL/GenBank/DDBJ whole genome shotgun (WGS) entry which is preliminary data.</text>
</comment>